<gene>
    <name evidence="11" type="ORF">A2729_05735</name>
</gene>
<comment type="caution">
    <text evidence="11">The sequence shown here is derived from an EMBL/GenBank/DDBJ whole genome shotgun (WGS) entry which is preliminary data.</text>
</comment>
<evidence type="ECO:0000256" key="3">
    <source>
        <dbReference type="ARBA" id="ARBA00022982"/>
    </source>
</evidence>
<name>A0A1G1XSV7_9BACT</name>
<dbReference type="GO" id="GO:0045454">
    <property type="term" value="P:cell redox homeostasis"/>
    <property type="evidence" value="ECO:0007669"/>
    <property type="project" value="TreeGrafter"/>
</dbReference>
<protein>
    <recommendedName>
        <fullName evidence="6 7">Thioredoxin</fullName>
    </recommendedName>
</protein>
<dbReference type="AlphaFoldDB" id="A0A1G1XSV7"/>
<evidence type="ECO:0000256" key="4">
    <source>
        <dbReference type="ARBA" id="ARBA00023157"/>
    </source>
</evidence>
<dbReference type="PANTHER" id="PTHR45663:SF11">
    <property type="entry name" value="GEO12009P1"/>
    <property type="match status" value="1"/>
</dbReference>
<dbReference type="CDD" id="cd02947">
    <property type="entry name" value="TRX_family"/>
    <property type="match status" value="1"/>
</dbReference>
<dbReference type="PANTHER" id="PTHR45663">
    <property type="entry name" value="GEO12009P1"/>
    <property type="match status" value="1"/>
</dbReference>
<dbReference type="NCBIfam" id="TIGR01068">
    <property type="entry name" value="thioredoxin"/>
    <property type="match status" value="1"/>
</dbReference>
<feature type="site" description="Contributes to redox potential value" evidence="8">
    <location>
        <position position="33"/>
    </location>
</feature>
<feature type="active site" description="Nucleophile" evidence="8">
    <location>
        <position position="34"/>
    </location>
</feature>
<keyword evidence="3" id="KW-0249">Electron transport</keyword>
<evidence type="ECO:0000256" key="9">
    <source>
        <dbReference type="PIRSR" id="PIRSR000077-4"/>
    </source>
</evidence>
<dbReference type="InterPro" id="IPR017937">
    <property type="entry name" value="Thioredoxin_CS"/>
</dbReference>
<feature type="domain" description="Thioredoxin" evidence="10">
    <location>
        <begin position="1"/>
        <end position="107"/>
    </location>
</feature>
<evidence type="ECO:0000256" key="5">
    <source>
        <dbReference type="ARBA" id="ARBA00023284"/>
    </source>
</evidence>
<evidence type="ECO:0000259" key="10">
    <source>
        <dbReference type="PROSITE" id="PS51352"/>
    </source>
</evidence>
<dbReference type="SUPFAM" id="SSF52833">
    <property type="entry name" value="Thioredoxin-like"/>
    <property type="match status" value="1"/>
</dbReference>
<dbReference type="Gene3D" id="3.40.30.10">
    <property type="entry name" value="Glutaredoxin"/>
    <property type="match status" value="1"/>
</dbReference>
<proteinExistence type="inferred from homology"/>
<evidence type="ECO:0000256" key="2">
    <source>
        <dbReference type="ARBA" id="ARBA00022448"/>
    </source>
</evidence>
<sequence length="107" mass="12053">MSEVTLNDENFNAEVLSSKTPVLVDFWASWCGPCKMQEPILEEVAALYQGKNIKIGRLNVDEAPRSANRFLVMSIPTLMIFKDGRPVEQMIGVQDKNTLINKIDKLV</sequence>
<feature type="site" description="Contributes to redox potential value" evidence="8">
    <location>
        <position position="32"/>
    </location>
</feature>
<evidence type="ECO:0000313" key="11">
    <source>
        <dbReference type="EMBL" id="OGY43034.1"/>
    </source>
</evidence>
<feature type="disulfide bond" description="Redox-active" evidence="9">
    <location>
        <begin position="31"/>
        <end position="34"/>
    </location>
</feature>
<dbReference type="InterPro" id="IPR005746">
    <property type="entry name" value="Thioredoxin"/>
</dbReference>
<dbReference type="FunFam" id="3.40.30.10:FF:000001">
    <property type="entry name" value="Thioredoxin"/>
    <property type="match status" value="1"/>
</dbReference>
<dbReference type="EMBL" id="MHIB01000046">
    <property type="protein sequence ID" value="OGY43034.1"/>
    <property type="molecule type" value="Genomic_DNA"/>
</dbReference>
<evidence type="ECO:0000256" key="6">
    <source>
        <dbReference type="NCBIfam" id="TIGR01068"/>
    </source>
</evidence>
<feature type="active site" description="Nucleophile" evidence="8">
    <location>
        <position position="31"/>
    </location>
</feature>
<evidence type="ECO:0000256" key="1">
    <source>
        <dbReference type="ARBA" id="ARBA00008987"/>
    </source>
</evidence>
<dbReference type="Proteomes" id="UP000178930">
    <property type="component" value="Unassembled WGS sequence"/>
</dbReference>
<accession>A0A1G1XSV7</accession>
<dbReference type="GO" id="GO:0005829">
    <property type="term" value="C:cytosol"/>
    <property type="evidence" value="ECO:0007669"/>
    <property type="project" value="TreeGrafter"/>
</dbReference>
<reference evidence="11 12" key="1">
    <citation type="journal article" date="2016" name="Nat. Commun.">
        <title>Thousands of microbial genomes shed light on interconnected biogeochemical processes in an aquifer system.</title>
        <authorList>
            <person name="Anantharaman K."/>
            <person name="Brown C.T."/>
            <person name="Hug L.A."/>
            <person name="Sharon I."/>
            <person name="Castelle C.J."/>
            <person name="Probst A.J."/>
            <person name="Thomas B.C."/>
            <person name="Singh A."/>
            <person name="Wilkins M.J."/>
            <person name="Karaoz U."/>
            <person name="Brodie E.L."/>
            <person name="Williams K.H."/>
            <person name="Hubbard S.S."/>
            <person name="Banfield J.F."/>
        </authorList>
    </citation>
    <scope>NUCLEOTIDE SEQUENCE [LARGE SCALE GENOMIC DNA]</scope>
</reference>
<feature type="site" description="Deprotonates C-terminal active site Cys" evidence="8">
    <location>
        <position position="25"/>
    </location>
</feature>
<dbReference type="PROSITE" id="PS51352">
    <property type="entry name" value="THIOREDOXIN_2"/>
    <property type="match status" value="1"/>
</dbReference>
<dbReference type="InterPro" id="IPR036249">
    <property type="entry name" value="Thioredoxin-like_sf"/>
</dbReference>
<keyword evidence="2" id="KW-0813">Transport</keyword>
<dbReference type="STRING" id="1797532.A2729_05735"/>
<dbReference type="Pfam" id="PF00085">
    <property type="entry name" value="Thioredoxin"/>
    <property type="match status" value="1"/>
</dbReference>
<organism evidence="11 12">
    <name type="scientific">Candidatus Buchananbacteria bacterium RIFCSPHIGHO2_01_FULL_39_14</name>
    <dbReference type="NCBI Taxonomy" id="1797532"/>
    <lineage>
        <taxon>Bacteria</taxon>
        <taxon>Candidatus Buchananiibacteriota</taxon>
    </lineage>
</organism>
<dbReference type="PRINTS" id="PR00421">
    <property type="entry name" value="THIOREDOXIN"/>
</dbReference>
<evidence type="ECO:0000256" key="8">
    <source>
        <dbReference type="PIRSR" id="PIRSR000077-1"/>
    </source>
</evidence>
<evidence type="ECO:0000313" key="12">
    <source>
        <dbReference type="Proteomes" id="UP000178930"/>
    </source>
</evidence>
<dbReference type="GO" id="GO:0015035">
    <property type="term" value="F:protein-disulfide reductase activity"/>
    <property type="evidence" value="ECO:0007669"/>
    <property type="project" value="UniProtKB-UniRule"/>
</dbReference>
<keyword evidence="5 9" id="KW-0676">Redox-active center</keyword>
<keyword evidence="4 9" id="KW-1015">Disulfide bond</keyword>
<evidence type="ECO:0000256" key="7">
    <source>
        <dbReference type="PIRNR" id="PIRNR000077"/>
    </source>
</evidence>
<dbReference type="PIRSF" id="PIRSF000077">
    <property type="entry name" value="Thioredoxin"/>
    <property type="match status" value="1"/>
</dbReference>
<dbReference type="InterPro" id="IPR013766">
    <property type="entry name" value="Thioredoxin_domain"/>
</dbReference>
<dbReference type="PROSITE" id="PS00194">
    <property type="entry name" value="THIOREDOXIN_1"/>
    <property type="match status" value="1"/>
</dbReference>
<comment type="similarity">
    <text evidence="1 7">Belongs to the thioredoxin family.</text>
</comment>